<evidence type="ECO:0000313" key="1">
    <source>
        <dbReference type="EMBL" id="KAJ1356285.1"/>
    </source>
</evidence>
<evidence type="ECO:0000313" key="2">
    <source>
        <dbReference type="Proteomes" id="UP001196413"/>
    </source>
</evidence>
<protein>
    <submittedName>
        <fullName evidence="1">Uncharacterized protein</fullName>
    </submittedName>
</protein>
<comment type="caution">
    <text evidence="1">The sequence shown here is derived from an EMBL/GenBank/DDBJ whole genome shotgun (WGS) entry which is preliminary data.</text>
</comment>
<gene>
    <name evidence="1" type="ORF">KIN20_013967</name>
</gene>
<dbReference type="Proteomes" id="UP001196413">
    <property type="component" value="Unassembled WGS sequence"/>
</dbReference>
<dbReference type="AlphaFoldDB" id="A0AAD5MEB0"/>
<name>A0AAD5MEB0_PARTN</name>
<accession>A0AAD5MEB0</accession>
<organism evidence="1 2">
    <name type="scientific">Parelaphostrongylus tenuis</name>
    <name type="common">Meningeal worm</name>
    <dbReference type="NCBI Taxonomy" id="148309"/>
    <lineage>
        <taxon>Eukaryota</taxon>
        <taxon>Metazoa</taxon>
        <taxon>Ecdysozoa</taxon>
        <taxon>Nematoda</taxon>
        <taxon>Chromadorea</taxon>
        <taxon>Rhabditida</taxon>
        <taxon>Rhabditina</taxon>
        <taxon>Rhabditomorpha</taxon>
        <taxon>Strongyloidea</taxon>
        <taxon>Metastrongylidae</taxon>
        <taxon>Parelaphostrongylus</taxon>
    </lineage>
</organism>
<reference evidence="1" key="1">
    <citation type="submission" date="2021-06" db="EMBL/GenBank/DDBJ databases">
        <title>Parelaphostrongylus tenuis whole genome reference sequence.</title>
        <authorList>
            <person name="Garwood T.J."/>
            <person name="Larsen P.A."/>
            <person name="Fountain-Jones N.M."/>
            <person name="Garbe J.R."/>
            <person name="Macchietto M.G."/>
            <person name="Kania S.A."/>
            <person name="Gerhold R.W."/>
            <person name="Richards J.E."/>
            <person name="Wolf T.M."/>
        </authorList>
    </citation>
    <scope>NUCLEOTIDE SEQUENCE</scope>
    <source>
        <strain evidence="1">MNPRO001-30</strain>
        <tissue evidence="1">Meninges</tissue>
    </source>
</reference>
<proteinExistence type="predicted"/>
<sequence length="59" mass="7004">MQAGVGYFCSTEHLWAKNGLHLYDYFQQKILRIRKIEEMHKKGYKNVPLKSKGGNFWNT</sequence>
<keyword evidence="2" id="KW-1185">Reference proteome</keyword>
<dbReference type="EMBL" id="JAHQIW010002771">
    <property type="protein sequence ID" value="KAJ1356285.1"/>
    <property type="molecule type" value="Genomic_DNA"/>
</dbReference>